<reference evidence="14" key="1">
    <citation type="submission" date="2025-08" db="UniProtKB">
        <authorList>
            <consortium name="RefSeq"/>
        </authorList>
    </citation>
    <scope>IDENTIFICATION</scope>
    <source>
        <tissue evidence="14">Gonad</tissue>
    </source>
</reference>
<evidence type="ECO:0000256" key="4">
    <source>
        <dbReference type="ARBA" id="ARBA00016099"/>
    </source>
</evidence>
<dbReference type="GO" id="GO:0042632">
    <property type="term" value="P:cholesterol homeostasis"/>
    <property type="evidence" value="ECO:0007669"/>
    <property type="project" value="InterPro"/>
</dbReference>
<feature type="compositionally biased region" description="Polar residues" evidence="12">
    <location>
        <begin position="1"/>
        <end position="13"/>
    </location>
</feature>
<evidence type="ECO:0000256" key="10">
    <source>
        <dbReference type="ARBA" id="ARBA00023288"/>
    </source>
</evidence>
<dbReference type="RefSeq" id="XP_019625221.1">
    <property type="nucleotide sequence ID" value="XM_019769662.1"/>
</dbReference>
<feature type="region of interest" description="Disordered" evidence="12">
    <location>
        <begin position="1"/>
        <end position="70"/>
    </location>
</feature>
<dbReference type="GO" id="GO:0001919">
    <property type="term" value="P:regulation of receptor recycling"/>
    <property type="evidence" value="ECO:0007669"/>
    <property type="project" value="InterPro"/>
</dbReference>
<dbReference type="KEGG" id="bbel:109470637"/>
<dbReference type="GO" id="GO:0032008">
    <property type="term" value="P:positive regulation of TOR signaling"/>
    <property type="evidence" value="ECO:0007669"/>
    <property type="project" value="InterPro"/>
</dbReference>
<evidence type="ECO:0000256" key="11">
    <source>
        <dbReference type="ARBA" id="ARBA00032695"/>
    </source>
</evidence>
<proteinExistence type="inferred from homology"/>
<dbReference type="Proteomes" id="UP000515135">
    <property type="component" value="Unplaced"/>
</dbReference>
<dbReference type="GO" id="GO:0005085">
    <property type="term" value="F:guanyl-nucleotide exchange factor activity"/>
    <property type="evidence" value="ECO:0007669"/>
    <property type="project" value="TreeGrafter"/>
</dbReference>
<comment type="subcellular location">
    <subcellularLocation>
        <location evidence="2">Late endosome membrane</location>
        <topology evidence="2">Lipid-anchor</topology>
        <orientation evidence="2">Cytoplasmic side</orientation>
    </subcellularLocation>
    <subcellularLocation>
        <location evidence="1">Lysosome membrane</location>
        <topology evidence="1">Lipid-anchor</topology>
        <orientation evidence="1">Cytoplasmic side</orientation>
    </subcellularLocation>
</comment>
<keyword evidence="7" id="KW-0472">Membrane</keyword>
<evidence type="ECO:0000256" key="12">
    <source>
        <dbReference type="SAM" id="MobiDB-lite"/>
    </source>
</evidence>
<dbReference type="PANTHER" id="PTHR13401">
    <property type="entry name" value="RAGULATOR COMPLEX PROTEIN LAMTOR1"/>
    <property type="match status" value="1"/>
</dbReference>
<evidence type="ECO:0000256" key="9">
    <source>
        <dbReference type="ARBA" id="ARBA00023228"/>
    </source>
</evidence>
<accession>A0A6P4Z6I6</accession>
<evidence type="ECO:0000256" key="3">
    <source>
        <dbReference type="ARBA" id="ARBA00010861"/>
    </source>
</evidence>
<evidence type="ECO:0000256" key="6">
    <source>
        <dbReference type="ARBA" id="ARBA00022753"/>
    </source>
</evidence>
<dbReference type="GO" id="GO:0031902">
    <property type="term" value="C:late endosome membrane"/>
    <property type="evidence" value="ECO:0007669"/>
    <property type="project" value="UniProtKB-SubCell"/>
</dbReference>
<dbReference type="GO" id="GO:0007040">
    <property type="term" value="P:lysosome organization"/>
    <property type="evidence" value="ECO:0007669"/>
    <property type="project" value="InterPro"/>
</dbReference>
<keyword evidence="6" id="KW-0967">Endosome</keyword>
<evidence type="ECO:0000256" key="5">
    <source>
        <dbReference type="ARBA" id="ARBA00022707"/>
    </source>
</evidence>
<keyword evidence="8" id="KW-0564">Palmitate</keyword>
<dbReference type="OrthoDB" id="5562028at2759"/>
<dbReference type="SMART" id="SM01262">
    <property type="entry name" value="LAMTOR"/>
    <property type="match status" value="1"/>
</dbReference>
<dbReference type="GO" id="GO:0060090">
    <property type="term" value="F:molecular adaptor activity"/>
    <property type="evidence" value="ECO:0007669"/>
    <property type="project" value="TreeGrafter"/>
</dbReference>
<dbReference type="GO" id="GO:0043410">
    <property type="term" value="P:positive regulation of MAPK cascade"/>
    <property type="evidence" value="ECO:0007669"/>
    <property type="project" value="InterPro"/>
</dbReference>
<evidence type="ECO:0000256" key="8">
    <source>
        <dbReference type="ARBA" id="ARBA00023139"/>
    </source>
</evidence>
<dbReference type="PANTHER" id="PTHR13401:SF2">
    <property type="entry name" value="RAGULATOR COMPLEX PROTEIN LAMTOR1"/>
    <property type="match status" value="1"/>
</dbReference>
<sequence>MGHSSCDPSSRRSFNMGCCFSNEEDELSPNKEPNERTHLLHNPASNTPNRPISSDDFPNHTPPGPKGDEQSALNRILHQTANNVIDVSAIDHHSMEQHEYMDRARQYSTRIAIVTGSSGGRLKKKTPLPQCTATPQAVLASDPISQADVQLMNKAAAYAASAVSQVRVEHKEDLVVPFGIP</sequence>
<dbReference type="GO" id="GO:0045121">
    <property type="term" value="C:membrane raft"/>
    <property type="evidence" value="ECO:0007669"/>
    <property type="project" value="InterPro"/>
</dbReference>
<dbReference type="InterPro" id="IPR028209">
    <property type="entry name" value="LAMTOR1/MEH1"/>
</dbReference>
<feature type="compositionally biased region" description="Basic and acidic residues" evidence="12">
    <location>
        <begin position="28"/>
        <end position="38"/>
    </location>
</feature>
<dbReference type="GO" id="GO:0005765">
    <property type="term" value="C:lysosomal membrane"/>
    <property type="evidence" value="ECO:0007669"/>
    <property type="project" value="UniProtKB-SubCell"/>
</dbReference>
<keyword evidence="10" id="KW-0449">Lipoprotein</keyword>
<organism evidence="13 14">
    <name type="scientific">Branchiostoma belcheri</name>
    <name type="common">Amphioxus</name>
    <dbReference type="NCBI Taxonomy" id="7741"/>
    <lineage>
        <taxon>Eukaryota</taxon>
        <taxon>Metazoa</taxon>
        <taxon>Chordata</taxon>
        <taxon>Cephalochordata</taxon>
        <taxon>Leptocardii</taxon>
        <taxon>Amphioxiformes</taxon>
        <taxon>Branchiostomatidae</taxon>
        <taxon>Branchiostoma</taxon>
    </lineage>
</organism>
<evidence type="ECO:0000256" key="7">
    <source>
        <dbReference type="ARBA" id="ARBA00023136"/>
    </source>
</evidence>
<evidence type="ECO:0000313" key="14">
    <source>
        <dbReference type="RefSeq" id="XP_019625221.1"/>
    </source>
</evidence>
<feature type="compositionally biased region" description="Polar residues" evidence="12">
    <location>
        <begin position="43"/>
        <end position="52"/>
    </location>
</feature>
<keyword evidence="5" id="KW-0519">Myristate</keyword>
<evidence type="ECO:0000313" key="13">
    <source>
        <dbReference type="Proteomes" id="UP000515135"/>
    </source>
</evidence>
<evidence type="ECO:0000256" key="1">
    <source>
        <dbReference type="ARBA" id="ARBA00004122"/>
    </source>
</evidence>
<dbReference type="GeneID" id="109470637"/>
<name>A0A6P4Z6I6_BRABE</name>
<dbReference type="Pfam" id="PF15454">
    <property type="entry name" value="LAMTOR"/>
    <property type="match status" value="1"/>
</dbReference>
<keyword evidence="13" id="KW-1185">Reference proteome</keyword>
<keyword evidence="9" id="KW-0458">Lysosome</keyword>
<protein>
    <recommendedName>
        <fullName evidence="4">Ragulator complex protein LAMTOR1</fullName>
    </recommendedName>
    <alternativeName>
        <fullName evidence="11">Late endosomal/lysosomal adaptor and MAPK and MTOR activator 1</fullName>
    </alternativeName>
</protein>
<dbReference type="AlphaFoldDB" id="A0A6P4Z6I6"/>
<comment type="similarity">
    <text evidence="3">Belongs to the LAMTOR1 family.</text>
</comment>
<evidence type="ECO:0000256" key="2">
    <source>
        <dbReference type="ARBA" id="ARBA00004577"/>
    </source>
</evidence>
<dbReference type="GO" id="GO:0071986">
    <property type="term" value="C:Ragulator complex"/>
    <property type="evidence" value="ECO:0007669"/>
    <property type="project" value="InterPro"/>
</dbReference>
<dbReference type="GO" id="GO:0071230">
    <property type="term" value="P:cellular response to amino acid stimulus"/>
    <property type="evidence" value="ECO:0007669"/>
    <property type="project" value="InterPro"/>
</dbReference>
<gene>
    <name evidence="14" type="primary">LOC109470637</name>
</gene>
<dbReference type="GO" id="GO:0016197">
    <property type="term" value="P:endosomal transport"/>
    <property type="evidence" value="ECO:0007669"/>
    <property type="project" value="InterPro"/>
</dbReference>